<keyword evidence="2" id="KW-1185">Reference proteome</keyword>
<proteinExistence type="predicted"/>
<organism evidence="1 2">
    <name type="scientific">Pseudarthrobacter siccitolerans</name>
    <dbReference type="NCBI Taxonomy" id="861266"/>
    <lineage>
        <taxon>Bacteria</taxon>
        <taxon>Bacillati</taxon>
        <taxon>Actinomycetota</taxon>
        <taxon>Actinomycetes</taxon>
        <taxon>Micrococcales</taxon>
        <taxon>Micrococcaceae</taxon>
        <taxon>Pseudarthrobacter</taxon>
    </lineage>
</organism>
<dbReference type="STRING" id="861266.ARTSIC4J27_385"/>
<comment type="caution">
    <text evidence="1">The sequence shown here is derived from an EMBL/GenBank/DDBJ whole genome shotgun (WGS) entry which is preliminary data.</text>
</comment>
<sequence>MWLQYFSIGGNIKFFEVDAYLHGLYPLPPAERDLMAMALNELIDDLPQRPRAGTSYDTAT</sequence>
<evidence type="ECO:0000313" key="1">
    <source>
        <dbReference type="EMBL" id="CCQ44459.1"/>
    </source>
</evidence>
<accession>A0A024GYB9</accession>
<protein>
    <submittedName>
        <fullName evidence="1">Serine/threonine phosphatase domain protein</fullName>
    </submittedName>
</protein>
<dbReference type="AlphaFoldDB" id="A0A024GYB9"/>
<reference evidence="2" key="1">
    <citation type="journal article" date="2014" name="Genome Announc.">
        <title>Genome Sequence of Arthrobacter siccitolerans 4J27, a Xeroprotectant-Producing Desiccation-Tolerant Microorganism.</title>
        <authorList>
            <person name="Manzanera M."/>
            <person name="Santa-Cruz-Calvo L."/>
            <person name="Vilchez J.I."/>
            <person name="Garcia-Fontana C."/>
            <person name="Silva-Castro G.A."/>
            <person name="Calvo C."/>
            <person name="Gonzalez-Lopez J."/>
        </authorList>
    </citation>
    <scope>NUCLEOTIDE SEQUENCE [LARGE SCALE GENOMIC DNA]</scope>
    <source>
        <strain evidence="2">4J27</strain>
    </source>
</reference>
<evidence type="ECO:0000313" key="2">
    <source>
        <dbReference type="Proteomes" id="UP000035722"/>
    </source>
</evidence>
<dbReference type="EMBL" id="CAQI01000027">
    <property type="protein sequence ID" value="CCQ44459.1"/>
    <property type="molecule type" value="Genomic_DNA"/>
</dbReference>
<gene>
    <name evidence="1" type="ORF">ARTSIC4J27_385</name>
</gene>
<dbReference type="Proteomes" id="UP000035722">
    <property type="component" value="Unassembled WGS sequence"/>
</dbReference>
<name>A0A024GYB9_9MICC</name>